<evidence type="ECO:0000313" key="2">
    <source>
        <dbReference type="Proteomes" id="UP000295741"/>
    </source>
</evidence>
<sequence>MDRDSIIEYQLEKPTTPDSALNYAFLRAKGLELVQRYAGSKWTDYNLHDPGVTILEYICYAITDLAYRTGFDIREILADKEGKIDLHKNLFYPRHEILTSKPILINDFRKLIIDRVQEIHNVWIQPVTDAKGNESIKGLYNILIQVNDKEVDEHLNDEKTTEEKENYKQKIIEQVKKIIHTQRSIGEDYQSFVVLEPADVEIEAEVVVERHQMHEEVLAEVYEMLIKTITPPVRFYTESQLKKEGWAFEDIYSGPSLLHGFIKDEELKDRVSILDPSDMIQSILNVPGVKYVRNFALHYKGIQYDFKPLYLEEGIFPRLMFDMHKPGIRVFSSSHELPVKTSIFSGLLHKKTDTGKRKYIKGYGHDDFSHIKAVHRQIDSYYSIQHLFPHLYRLNETEIESARKIKNEQQPAERSDRAKVKQLKAYLMLFEQVMVNYLAQLSNLSNIITADIDTNTANSTYFTGNLFDVPGAGNILSHFMPKGADLTEVDWELFKNDKENNYLKFLGKAIEPDDVFFGRKKRILDHLLSRFNINLVKYPLQLFYQLYHQGDDKEQLFAELEWKSDILRKMVSYGSCRNQAIDYTDQPTDIRSGYDNLMAVLLYLQESKIKNISKAFEESLDQCSIIPGNTPKQTGNEKKVVYEVRWDEERIDMLIEEDLLESMFSETEENTSDITEDIHIPAQTMSFLAAGIDHKYYRIGPEINGQGFILLYRPRGNRQWLRVGKFPTREQAQQKLNQFIETLKRISISSEGFHTIEHILLRPTETETIFGFRIYDEKGVLLMQQHEWMSMADRTTQLEKIKNICQRISDTGDYTIFGELEGLCQLNLGQDSSYTWLAAPKTLELAYREQFDQFVKKTLYTMRALEEQPEAKFPTIKKTVYYSQDMELDERFFSFRMSVVLPSWPARFQDRDFREFVESLFREHAPAHLRQQFFWLTVKELKVFESVYFPWLISIKENKAGEDGRALSKQMIAMLAGSDKIPN</sequence>
<accession>A0A4R6ITT8</accession>
<proteinExistence type="predicted"/>
<name>A0A4R6ITT8_9BACT</name>
<dbReference type="RefSeq" id="WP_133475179.1">
    <property type="nucleotide sequence ID" value="NZ_SNWP01000012.1"/>
</dbReference>
<organism evidence="1 2">
    <name type="scientific">Sediminibacterium goheungense</name>
    <dbReference type="NCBI Taxonomy" id="1086393"/>
    <lineage>
        <taxon>Bacteria</taxon>
        <taxon>Pseudomonadati</taxon>
        <taxon>Bacteroidota</taxon>
        <taxon>Chitinophagia</taxon>
        <taxon>Chitinophagales</taxon>
        <taxon>Chitinophagaceae</taxon>
        <taxon>Sediminibacterium</taxon>
    </lineage>
</organism>
<protein>
    <submittedName>
        <fullName evidence="1">Uncharacterized protein</fullName>
    </submittedName>
</protein>
<comment type="caution">
    <text evidence="1">The sequence shown here is derived from an EMBL/GenBank/DDBJ whole genome shotgun (WGS) entry which is preliminary data.</text>
</comment>
<reference evidence="1 2" key="1">
    <citation type="submission" date="2019-03" db="EMBL/GenBank/DDBJ databases">
        <title>Genomic Encyclopedia of Archaeal and Bacterial Type Strains, Phase II (KMG-II): from individual species to whole genera.</title>
        <authorList>
            <person name="Goeker M."/>
        </authorList>
    </citation>
    <scope>NUCLEOTIDE SEQUENCE [LARGE SCALE GENOMIC DNA]</scope>
    <source>
        <strain evidence="1 2">DSM 28323</strain>
    </source>
</reference>
<dbReference type="EMBL" id="SNWP01000012">
    <property type="protein sequence ID" value="TDO25681.1"/>
    <property type="molecule type" value="Genomic_DNA"/>
</dbReference>
<dbReference type="AlphaFoldDB" id="A0A4R6ITT8"/>
<dbReference type="Proteomes" id="UP000295741">
    <property type="component" value="Unassembled WGS sequence"/>
</dbReference>
<dbReference type="OrthoDB" id="8263000at2"/>
<keyword evidence="2" id="KW-1185">Reference proteome</keyword>
<evidence type="ECO:0000313" key="1">
    <source>
        <dbReference type="EMBL" id="TDO25681.1"/>
    </source>
</evidence>
<gene>
    <name evidence="1" type="ORF">BC659_2603</name>
</gene>